<dbReference type="InterPro" id="IPR001810">
    <property type="entry name" value="F-box_dom"/>
</dbReference>
<dbReference type="AlphaFoldDB" id="A0A9P9BMV4"/>
<comment type="caution">
    <text evidence="2">The sequence shown here is derived from an EMBL/GenBank/DDBJ whole genome shotgun (WGS) entry which is preliminary data.</text>
</comment>
<dbReference type="Pfam" id="PF12937">
    <property type="entry name" value="F-box-like"/>
    <property type="match status" value="1"/>
</dbReference>
<evidence type="ECO:0000313" key="2">
    <source>
        <dbReference type="EMBL" id="KAH7026653.1"/>
    </source>
</evidence>
<dbReference type="OrthoDB" id="4749477at2759"/>
<dbReference type="Gene3D" id="1.20.1280.50">
    <property type="match status" value="1"/>
</dbReference>
<dbReference type="SUPFAM" id="SSF81383">
    <property type="entry name" value="F-box domain"/>
    <property type="match status" value="1"/>
</dbReference>
<protein>
    <recommendedName>
        <fullName evidence="1">F-box domain-containing protein</fullName>
    </recommendedName>
</protein>
<organism evidence="2 3">
    <name type="scientific">Microdochium trichocladiopsis</name>
    <dbReference type="NCBI Taxonomy" id="1682393"/>
    <lineage>
        <taxon>Eukaryota</taxon>
        <taxon>Fungi</taxon>
        <taxon>Dikarya</taxon>
        <taxon>Ascomycota</taxon>
        <taxon>Pezizomycotina</taxon>
        <taxon>Sordariomycetes</taxon>
        <taxon>Xylariomycetidae</taxon>
        <taxon>Xylariales</taxon>
        <taxon>Microdochiaceae</taxon>
        <taxon>Microdochium</taxon>
    </lineage>
</organism>
<name>A0A9P9BMV4_9PEZI</name>
<evidence type="ECO:0000313" key="3">
    <source>
        <dbReference type="Proteomes" id="UP000756346"/>
    </source>
</evidence>
<dbReference type="Proteomes" id="UP000756346">
    <property type="component" value="Unassembled WGS sequence"/>
</dbReference>
<gene>
    <name evidence="2" type="ORF">B0I36DRAFT_331092</name>
</gene>
<keyword evidence="3" id="KW-1185">Reference proteome</keyword>
<evidence type="ECO:0000259" key="1">
    <source>
        <dbReference type="PROSITE" id="PS50181"/>
    </source>
</evidence>
<sequence length="428" mass="46607">MPIQDLPTELIHQCLQNADYPSLGNAALVCRAWLAPSRDISWRRISLDFEGEVPGQLCSILRNKGTCKPTIPRHVGSLLIDEGYLYDTNQLTDEDKADIARWEDGLMLVLDYFEHIGMLTIGNLNLQRLNPELRGKLLSRNNGGIVFDRLVVQNLILPDITEVAPFILDNPHLTFLGLGVIKIDNVGSGEDGENAQIESAPLSTAVFLPKLRHLVVFADGTGAWSHILPHMHTSPSSLQSLCTLIAVCQQPDLLSELIQDVSATLKSLAVGINAPGVRFDISNCSKLKNLSVNISQYPTQEPTLADLMETLSTAPPTLSHLYINCGPSTCTLSAHPPTGASLWGSLDEHLCTLKGLNKIAFTQVISSSMAMFMHAGPDALGGVFGKWKADLQAFGEEILPRCKEKRLVGVEQLTGSWTSNPFAGTDLE</sequence>
<dbReference type="PROSITE" id="PS50181">
    <property type="entry name" value="FBOX"/>
    <property type="match status" value="1"/>
</dbReference>
<proteinExistence type="predicted"/>
<dbReference type="InterPro" id="IPR036047">
    <property type="entry name" value="F-box-like_dom_sf"/>
</dbReference>
<dbReference type="GeneID" id="70184474"/>
<dbReference type="EMBL" id="JAGTJQ010000008">
    <property type="protein sequence ID" value="KAH7026653.1"/>
    <property type="molecule type" value="Genomic_DNA"/>
</dbReference>
<dbReference type="CDD" id="cd09917">
    <property type="entry name" value="F-box_SF"/>
    <property type="match status" value="1"/>
</dbReference>
<dbReference type="RefSeq" id="XP_046009870.1">
    <property type="nucleotide sequence ID" value="XM_046154928.1"/>
</dbReference>
<reference evidence="2" key="1">
    <citation type="journal article" date="2021" name="Nat. Commun.">
        <title>Genetic determinants of endophytism in the Arabidopsis root mycobiome.</title>
        <authorList>
            <person name="Mesny F."/>
            <person name="Miyauchi S."/>
            <person name="Thiergart T."/>
            <person name="Pickel B."/>
            <person name="Atanasova L."/>
            <person name="Karlsson M."/>
            <person name="Huettel B."/>
            <person name="Barry K.W."/>
            <person name="Haridas S."/>
            <person name="Chen C."/>
            <person name="Bauer D."/>
            <person name="Andreopoulos W."/>
            <person name="Pangilinan J."/>
            <person name="LaButti K."/>
            <person name="Riley R."/>
            <person name="Lipzen A."/>
            <person name="Clum A."/>
            <person name="Drula E."/>
            <person name="Henrissat B."/>
            <person name="Kohler A."/>
            <person name="Grigoriev I.V."/>
            <person name="Martin F.M."/>
            <person name="Hacquard S."/>
        </authorList>
    </citation>
    <scope>NUCLEOTIDE SEQUENCE</scope>
    <source>
        <strain evidence="2">MPI-CAGE-CH-0230</strain>
    </source>
</reference>
<feature type="domain" description="F-box" evidence="1">
    <location>
        <begin position="1"/>
        <end position="45"/>
    </location>
</feature>
<accession>A0A9P9BMV4</accession>